<dbReference type="Proteomes" id="UP000535415">
    <property type="component" value="Unassembled WGS sequence"/>
</dbReference>
<dbReference type="PIRSF" id="PIRSF029811">
    <property type="entry name" value="UCP029811"/>
    <property type="match status" value="1"/>
</dbReference>
<gene>
    <name evidence="3" type="ORF">FHS72_002210</name>
</gene>
<dbReference type="Gene3D" id="2.40.128.110">
    <property type="entry name" value="Lipid/polyisoprenoid-binding, YceI-like"/>
    <property type="match status" value="1"/>
</dbReference>
<dbReference type="InterPro" id="IPR007372">
    <property type="entry name" value="Lipid/polyisoprenoid-bd_YceI"/>
</dbReference>
<dbReference type="Pfam" id="PF04264">
    <property type="entry name" value="YceI"/>
    <property type="match status" value="1"/>
</dbReference>
<keyword evidence="1" id="KW-0732">Signal</keyword>
<name>A0A7W9BL87_9RHOB</name>
<evidence type="ECO:0000259" key="2">
    <source>
        <dbReference type="SMART" id="SM00867"/>
    </source>
</evidence>
<dbReference type="InterPro" id="IPR027016">
    <property type="entry name" value="UCP029811"/>
</dbReference>
<dbReference type="InterPro" id="IPR036761">
    <property type="entry name" value="TTHA0802/YceI-like_sf"/>
</dbReference>
<dbReference type="EMBL" id="JACIJM010000005">
    <property type="protein sequence ID" value="MBB5722584.1"/>
    <property type="molecule type" value="Genomic_DNA"/>
</dbReference>
<protein>
    <submittedName>
        <fullName evidence="3">Polyisoprenoid-binding protein YceI</fullName>
    </submittedName>
</protein>
<dbReference type="RefSeq" id="WP_183528969.1">
    <property type="nucleotide sequence ID" value="NZ_JACIJM010000005.1"/>
</dbReference>
<dbReference type="AlphaFoldDB" id="A0A7W9BL87"/>
<feature type="domain" description="Lipid/polyisoprenoid-binding YceI-like" evidence="2">
    <location>
        <begin position="24"/>
        <end position="191"/>
    </location>
</feature>
<evidence type="ECO:0000313" key="3">
    <source>
        <dbReference type="EMBL" id="MBB5722584.1"/>
    </source>
</evidence>
<reference evidence="3 4" key="1">
    <citation type="submission" date="2020-08" db="EMBL/GenBank/DDBJ databases">
        <title>Genomic Encyclopedia of Type Strains, Phase IV (KMG-IV): sequencing the most valuable type-strain genomes for metagenomic binning, comparative biology and taxonomic classification.</title>
        <authorList>
            <person name="Goeker M."/>
        </authorList>
    </citation>
    <scope>NUCLEOTIDE SEQUENCE [LARGE SCALE GENOMIC DNA]</scope>
    <source>
        <strain evidence="3 4">DSM 101064</strain>
    </source>
</reference>
<feature type="signal peptide" evidence="1">
    <location>
        <begin position="1"/>
        <end position="22"/>
    </location>
</feature>
<organism evidence="3 4">
    <name type="scientific">Yoonia ponticola</name>
    <dbReference type="NCBI Taxonomy" id="1524255"/>
    <lineage>
        <taxon>Bacteria</taxon>
        <taxon>Pseudomonadati</taxon>
        <taxon>Pseudomonadota</taxon>
        <taxon>Alphaproteobacteria</taxon>
        <taxon>Rhodobacterales</taxon>
        <taxon>Paracoccaceae</taxon>
        <taxon>Yoonia</taxon>
    </lineage>
</organism>
<dbReference type="SMART" id="SM00867">
    <property type="entry name" value="YceI"/>
    <property type="match status" value="1"/>
</dbReference>
<accession>A0A7W9BL87</accession>
<evidence type="ECO:0000256" key="1">
    <source>
        <dbReference type="SAM" id="SignalP"/>
    </source>
</evidence>
<feature type="chain" id="PRO_5030577807" evidence="1">
    <location>
        <begin position="23"/>
        <end position="194"/>
    </location>
</feature>
<comment type="caution">
    <text evidence="3">The sequence shown here is derived from an EMBL/GenBank/DDBJ whole genome shotgun (WGS) entry which is preliminary data.</text>
</comment>
<proteinExistence type="predicted"/>
<keyword evidence="4" id="KW-1185">Reference proteome</keyword>
<sequence length="194" mass="20558">MMKKILLNTAIASLFMATTAAAETWTMDSGASVVGFGSVKSNSIGEAHTLNVTSGTVADDGTVNVQLDLASIQTNIDVRNERIGEFVLADETSAQLTASVDTEAMNALGVGEHMITEVEGDLTLLGNDIPVYLDMFIMRTAEDQVLVTSNSMLFVSTEEAGIDAGIDTLMELASLSDITRTLPVTLRFIFNAAS</sequence>
<evidence type="ECO:0000313" key="4">
    <source>
        <dbReference type="Proteomes" id="UP000535415"/>
    </source>
</evidence>
<dbReference type="SUPFAM" id="SSF101874">
    <property type="entry name" value="YceI-like"/>
    <property type="match status" value="1"/>
</dbReference>